<dbReference type="RefSeq" id="XP_016635938.1">
    <property type="nucleotide sequence ID" value="XM_016772468.1"/>
</dbReference>
<dbReference type="InterPro" id="IPR001944">
    <property type="entry name" value="Glycoside_Hdrlase_35"/>
</dbReference>
<evidence type="ECO:0008006" key="8">
    <source>
        <dbReference type="Google" id="ProtNLM"/>
    </source>
</evidence>
<keyword evidence="7" id="KW-1185">Reference proteome</keyword>
<dbReference type="GeneID" id="27707700"/>
<dbReference type="EMBL" id="KN848064">
    <property type="protein sequence ID" value="KIY01816.1"/>
    <property type="molecule type" value="Genomic_DNA"/>
</dbReference>
<dbReference type="InterPro" id="IPR017853">
    <property type="entry name" value="GH"/>
</dbReference>
<feature type="domain" description="Glycoside hydrolase family 42 N-terminal" evidence="4">
    <location>
        <begin position="45"/>
        <end position="200"/>
    </location>
</feature>
<dbReference type="InterPro" id="IPR040719">
    <property type="entry name" value="DUF5597"/>
</dbReference>
<dbReference type="AlphaFoldDB" id="A0A0D2HIT3"/>
<gene>
    <name evidence="6" type="ORF">Z520_01954</name>
</gene>
<dbReference type="OrthoDB" id="1657402at2759"/>
<dbReference type="VEuPathDB" id="FungiDB:Z520_01954"/>
<keyword evidence="2" id="KW-0378">Hydrolase</keyword>
<evidence type="ECO:0000313" key="7">
    <source>
        <dbReference type="Proteomes" id="UP000053411"/>
    </source>
</evidence>
<evidence type="ECO:0000256" key="1">
    <source>
        <dbReference type="ARBA" id="ARBA00009809"/>
    </source>
</evidence>
<feature type="domain" description="DUF5597" evidence="5">
    <location>
        <begin position="410"/>
        <end position="542"/>
    </location>
</feature>
<dbReference type="Gene3D" id="2.60.220.20">
    <property type="entry name" value="putative beta-Galactosidase from caulobacter crescentus"/>
    <property type="match status" value="1"/>
</dbReference>
<accession>A0A0D2HIT3</accession>
<organism evidence="6 7">
    <name type="scientific">Fonsecaea multimorphosa CBS 102226</name>
    <dbReference type="NCBI Taxonomy" id="1442371"/>
    <lineage>
        <taxon>Eukaryota</taxon>
        <taxon>Fungi</taxon>
        <taxon>Dikarya</taxon>
        <taxon>Ascomycota</taxon>
        <taxon>Pezizomycotina</taxon>
        <taxon>Eurotiomycetes</taxon>
        <taxon>Chaetothyriomycetidae</taxon>
        <taxon>Chaetothyriales</taxon>
        <taxon>Herpotrichiellaceae</taxon>
        <taxon>Fonsecaea</taxon>
    </lineage>
</organism>
<dbReference type="GO" id="GO:0005975">
    <property type="term" value="P:carbohydrate metabolic process"/>
    <property type="evidence" value="ECO:0007669"/>
    <property type="project" value="InterPro"/>
</dbReference>
<dbReference type="GO" id="GO:0009341">
    <property type="term" value="C:beta-galactosidase complex"/>
    <property type="evidence" value="ECO:0007669"/>
    <property type="project" value="InterPro"/>
</dbReference>
<dbReference type="PANTHER" id="PTHR23421">
    <property type="entry name" value="BETA-GALACTOSIDASE RELATED"/>
    <property type="match status" value="1"/>
</dbReference>
<evidence type="ECO:0000259" key="5">
    <source>
        <dbReference type="Pfam" id="PF18120"/>
    </source>
</evidence>
<evidence type="ECO:0000256" key="2">
    <source>
        <dbReference type="ARBA" id="ARBA00022801"/>
    </source>
</evidence>
<dbReference type="Gene3D" id="3.20.20.80">
    <property type="entry name" value="Glycosidases"/>
    <property type="match status" value="1"/>
</dbReference>
<dbReference type="InterPro" id="IPR013529">
    <property type="entry name" value="Glyco_hydro_42_N"/>
</dbReference>
<proteinExistence type="inferred from homology"/>
<reference evidence="6 7" key="1">
    <citation type="submission" date="2015-01" db="EMBL/GenBank/DDBJ databases">
        <title>The Genome Sequence of Fonsecaea multimorphosa CBS 102226.</title>
        <authorList>
            <consortium name="The Broad Institute Genomics Platform"/>
            <person name="Cuomo C."/>
            <person name="de Hoog S."/>
            <person name="Gorbushina A."/>
            <person name="Stielow B."/>
            <person name="Teixiera M."/>
            <person name="Abouelleil A."/>
            <person name="Chapman S.B."/>
            <person name="Priest M."/>
            <person name="Young S.K."/>
            <person name="Wortman J."/>
            <person name="Nusbaum C."/>
            <person name="Birren B."/>
        </authorList>
    </citation>
    <scope>NUCLEOTIDE SEQUENCE [LARGE SCALE GENOMIC DNA]</scope>
    <source>
        <strain evidence="6 7">CBS 102226</strain>
    </source>
</reference>
<name>A0A0D2HIT3_9EURO</name>
<dbReference type="Pfam" id="PF02449">
    <property type="entry name" value="Glyco_hydro_42"/>
    <property type="match status" value="1"/>
</dbReference>
<dbReference type="FunFam" id="3.20.20.80:FF:000135">
    <property type="entry name" value="Beta-galactosidase, putative, bgl35A"/>
    <property type="match status" value="1"/>
</dbReference>
<evidence type="ECO:0000256" key="3">
    <source>
        <dbReference type="ARBA" id="ARBA00023295"/>
    </source>
</evidence>
<dbReference type="GO" id="GO:0004565">
    <property type="term" value="F:beta-galactosidase activity"/>
    <property type="evidence" value="ECO:0007669"/>
    <property type="project" value="InterPro"/>
</dbReference>
<dbReference type="STRING" id="1442371.A0A0D2HIT3"/>
<keyword evidence="3" id="KW-0326">Glycosidase</keyword>
<comment type="similarity">
    <text evidence="1">Belongs to the glycosyl hydrolase 35 family.</text>
</comment>
<dbReference type="Proteomes" id="UP000053411">
    <property type="component" value="Unassembled WGS sequence"/>
</dbReference>
<dbReference type="Pfam" id="PF18120">
    <property type="entry name" value="DUF5597"/>
    <property type="match status" value="1"/>
</dbReference>
<protein>
    <recommendedName>
        <fullName evidence="8">Glycoside hydrolase 35 catalytic domain-containing protein</fullName>
    </recommendedName>
</protein>
<dbReference type="SUPFAM" id="SSF51445">
    <property type="entry name" value="(Trans)glycosidases"/>
    <property type="match status" value="1"/>
</dbReference>
<evidence type="ECO:0000313" key="6">
    <source>
        <dbReference type="EMBL" id="KIY01816.1"/>
    </source>
</evidence>
<sequence>MASRNSMTPHLRETKSSAQLMVNGKPFLMLPAELHNSSLSSAEYMSTIWPKMQAMNINTLLGSVTWEMVEPVENQFDFSELDKVILGARQHGLHLVLLWFGSYKNAKSTYVPTWVKRNPGRFPRVHILDDRRRRKTLELLSPFSEESRKADAKAFSKLMQHLKEIDEEHSTVLMVQVENEPGLLGDSRDRSTLAERSFREPVSSDLLSYLQKKDQLHPQFQRRWPKFQSEAAKVNQPTWKTLFGQGDAADELFMADIFARYVAQVASAGKKTYDLPLYTNAWLNFEDPALLGNDLGFGAGGHGGTGNTPLVAGGGSKIGEYPSGGPCPHTLDIWQCHTRGVLAFISPDLYLQDYEWMCRQYRYDNQPLFIPEQKADEEGARRTWLAYGTYSSLGCSPFGIDSIDVKDSPFTETFGLLGSVSQFILEAQAERPDDMFGFFFDEIDSGKPGRESWVRVIGEFEVTVQRSFVFGKPGPGHGIVMHRGEGTFLLIGAGFQVSFRSTKPSATFTGLLISEEKEVDANGNLRTLRTLNGDETKSGAFMIMPNRDPNYGGFPIRVTIPARTCIAECTAYSIEEKEEHY</sequence>
<evidence type="ECO:0000259" key="4">
    <source>
        <dbReference type="Pfam" id="PF02449"/>
    </source>
</evidence>